<gene>
    <name evidence="1" type="ORF">COZ40_02320</name>
</gene>
<accession>A0A2M7LKN5</accession>
<evidence type="ECO:0000313" key="1">
    <source>
        <dbReference type="EMBL" id="PIX68620.1"/>
    </source>
</evidence>
<proteinExistence type="predicted"/>
<protein>
    <submittedName>
        <fullName evidence="1">Uncharacterized protein</fullName>
    </submittedName>
</protein>
<evidence type="ECO:0000313" key="2">
    <source>
        <dbReference type="Proteomes" id="UP000228500"/>
    </source>
</evidence>
<dbReference type="EMBL" id="PFJH01000095">
    <property type="protein sequence ID" value="PIX68620.1"/>
    <property type="molecule type" value="Genomic_DNA"/>
</dbReference>
<reference evidence="2" key="1">
    <citation type="submission" date="2017-09" db="EMBL/GenBank/DDBJ databases">
        <title>Depth-based differentiation of microbial function through sediment-hosted aquifers and enrichment of novel symbionts in the deep terrestrial subsurface.</title>
        <authorList>
            <person name="Probst A.J."/>
            <person name="Ladd B."/>
            <person name="Jarett J.K."/>
            <person name="Geller-Mcgrath D.E."/>
            <person name="Sieber C.M.K."/>
            <person name="Emerson J.B."/>
            <person name="Anantharaman K."/>
            <person name="Thomas B.C."/>
            <person name="Malmstrom R."/>
            <person name="Stieglmeier M."/>
            <person name="Klingl A."/>
            <person name="Woyke T."/>
            <person name="Ryan C.M."/>
            <person name="Banfield J.F."/>
        </authorList>
    </citation>
    <scope>NUCLEOTIDE SEQUENCE [LARGE SCALE GENOMIC DNA]</scope>
</reference>
<name>A0A2M7LKN5_9BACT</name>
<dbReference type="Proteomes" id="UP000228500">
    <property type="component" value="Unassembled WGS sequence"/>
</dbReference>
<dbReference type="AlphaFoldDB" id="A0A2M7LKN5"/>
<sequence length="69" mass="7633">MVAKQLRWTKEGSCFTLPKPPAKEGSIQLSYQVNNYQLLLYITFVIPASSKGRLTSGQKAGIQGEVCEE</sequence>
<organism evidence="1 2">
    <name type="scientific">Candidatus Roizmanbacteria bacterium CG_4_10_14_3_um_filter_39_13</name>
    <dbReference type="NCBI Taxonomy" id="1974831"/>
    <lineage>
        <taxon>Bacteria</taxon>
        <taxon>Candidatus Roizmaniibacteriota</taxon>
    </lineage>
</organism>
<comment type="caution">
    <text evidence="1">The sequence shown here is derived from an EMBL/GenBank/DDBJ whole genome shotgun (WGS) entry which is preliminary data.</text>
</comment>